<evidence type="ECO:0000256" key="1">
    <source>
        <dbReference type="ARBA" id="ARBA00010813"/>
    </source>
</evidence>
<dbReference type="EMBL" id="CP058905">
    <property type="protein sequence ID" value="QLJ97462.1"/>
    <property type="molecule type" value="Genomic_DNA"/>
</dbReference>
<proteinExistence type="inferred from homology"/>
<name>A0A7D6C9W4_9ACTN</name>
<dbReference type="Gene3D" id="3.30.360.10">
    <property type="entry name" value="Dihydrodipicolinate Reductase, domain 2"/>
    <property type="match status" value="1"/>
</dbReference>
<dbReference type="Pfam" id="PF01658">
    <property type="entry name" value="Inos-1-P_synth"/>
    <property type="match status" value="1"/>
</dbReference>
<dbReference type="PIRSF" id="PIRSF015578">
    <property type="entry name" value="Myoinos-ppht_syn"/>
    <property type="match status" value="1"/>
</dbReference>
<evidence type="ECO:0000313" key="3">
    <source>
        <dbReference type="EMBL" id="QLJ97462.1"/>
    </source>
</evidence>
<dbReference type="SUPFAM" id="SSF55347">
    <property type="entry name" value="Glyceraldehyde-3-phosphate dehydrogenase-like, C-terminal domain"/>
    <property type="match status" value="1"/>
</dbReference>
<dbReference type="InterPro" id="IPR036291">
    <property type="entry name" value="NAD(P)-bd_dom_sf"/>
</dbReference>
<comment type="similarity">
    <text evidence="1">Belongs to the myo-inositol 1-phosphate synthase family.</text>
</comment>
<dbReference type="GO" id="GO:0006021">
    <property type="term" value="P:inositol biosynthetic process"/>
    <property type="evidence" value="ECO:0007669"/>
    <property type="project" value="InterPro"/>
</dbReference>
<feature type="domain" description="Myo-inositol-1-phosphate synthase GAPDH-like" evidence="2">
    <location>
        <begin position="214"/>
        <end position="318"/>
    </location>
</feature>
<dbReference type="GO" id="GO:0008654">
    <property type="term" value="P:phospholipid biosynthetic process"/>
    <property type="evidence" value="ECO:0007669"/>
    <property type="project" value="InterPro"/>
</dbReference>
<dbReference type="SUPFAM" id="SSF51735">
    <property type="entry name" value="NAD(P)-binding Rossmann-fold domains"/>
    <property type="match status" value="1"/>
</dbReference>
<accession>A0A7D6C9W4</accession>
<dbReference type="InterPro" id="IPR013021">
    <property type="entry name" value="Myo-inos-1-P_Synthase_GAPDH"/>
</dbReference>
<dbReference type="InterPro" id="IPR002587">
    <property type="entry name" value="Myo-inos-1-P_Synthase"/>
</dbReference>
<dbReference type="Gene3D" id="3.40.50.720">
    <property type="entry name" value="NAD(P)-binding Rossmann-like Domain"/>
    <property type="match status" value="1"/>
</dbReference>
<protein>
    <submittedName>
        <fullName evidence="3">Inositol-3-phosphate synthase</fullName>
    </submittedName>
</protein>
<evidence type="ECO:0000259" key="2">
    <source>
        <dbReference type="Pfam" id="PF01658"/>
    </source>
</evidence>
<sequence length="408" mass="41504">MRTGVWLVGARGSVATTSVVGALALRAGLTGPTGCVTELPELRGPAWPSFADLVFGGHDVATTPLAKRAEALADAGVVPARLVAALGEELAAVDDDVRPAPAGGTQADRAAAAVADLAAFAERHRLDRVVVVNVSATEPAARPHPGHADPDALAAALAAGEEALPPSSLYAYAAFTAGCPYVDFTPSTGARLPALAALAARHALPYAGHDGKTGETLLKSVLAPMFAMRHLAVRSWSGTNLLGGGDGATLAEPDANAAKVASKQRVLGEILGYVPQGDTRIDYVEELGDFKTAWDLVTFAGFLGTAMRMEFTWHGCDSALAAPLVLDLARITAAAHAAGRHGPLVDLAFFFKDPLDPAKPSAARPAPDAGVAAGRAPSHALGEQWARLTAFAATLHAEAGPSLAGGAG</sequence>
<dbReference type="GO" id="GO:0004512">
    <property type="term" value="F:inositol-3-phosphate synthase activity"/>
    <property type="evidence" value="ECO:0007669"/>
    <property type="project" value="InterPro"/>
</dbReference>
<organism evidence="3">
    <name type="scientific">Micromonospora carbonacea</name>
    <dbReference type="NCBI Taxonomy" id="47853"/>
    <lineage>
        <taxon>Bacteria</taxon>
        <taxon>Bacillati</taxon>
        <taxon>Actinomycetota</taxon>
        <taxon>Actinomycetes</taxon>
        <taxon>Micromonosporales</taxon>
        <taxon>Micromonosporaceae</taxon>
        <taxon>Micromonospora</taxon>
    </lineage>
</organism>
<dbReference type="Pfam" id="PF07994">
    <property type="entry name" value="NAD_binding_5"/>
    <property type="match status" value="1"/>
</dbReference>
<gene>
    <name evidence="3" type="ORF">HZU44_21995</name>
</gene>
<reference evidence="3" key="1">
    <citation type="submission" date="2020-08" db="EMBL/GenBank/DDBJ databases">
        <title>A bifunctional nitrone conjugated secondary metabolite targeting the ribosome.</title>
        <authorList>
            <person name="Limbrick E.M."/>
            <person name="Graf M."/>
            <person name="Derewacz D.K."/>
            <person name="Nguyen F."/>
            <person name="Spraggins J.M."/>
            <person name="Wieland M."/>
            <person name="Ynigez-Gutierrez A.E."/>
            <person name="Reisman B.J."/>
            <person name="Zinshteyn B."/>
            <person name="McCulloch K."/>
            <person name="Iverson T.M."/>
            <person name="Green R."/>
            <person name="Wilson D.N."/>
            <person name="Bachmann B.O."/>
        </authorList>
    </citation>
    <scope>NUCLEOTIDE SEQUENCE</scope>
    <source>
        <strain evidence="3">Africana</strain>
    </source>
</reference>
<dbReference type="AlphaFoldDB" id="A0A7D6C9W4"/>
<dbReference type="PANTHER" id="PTHR11510">
    <property type="entry name" value="MYO-INOSITOL-1 PHOSPHATE SYNTHASE"/>
    <property type="match status" value="1"/>
</dbReference>